<dbReference type="RefSeq" id="WP_167518966.1">
    <property type="nucleotide sequence ID" value="NZ_BMVT01000004.1"/>
</dbReference>
<evidence type="ECO:0008006" key="4">
    <source>
        <dbReference type="Google" id="ProtNLM"/>
    </source>
</evidence>
<dbReference type="EMBL" id="BMVO01000003">
    <property type="protein sequence ID" value="GHA93232.1"/>
    <property type="molecule type" value="Genomic_DNA"/>
</dbReference>
<feature type="region of interest" description="Disordered" evidence="1">
    <location>
        <begin position="16"/>
        <end position="40"/>
    </location>
</feature>
<evidence type="ECO:0000256" key="1">
    <source>
        <dbReference type="SAM" id="MobiDB-lite"/>
    </source>
</evidence>
<gene>
    <name evidence="2" type="ORF">GCM10010346_14850</name>
</gene>
<comment type="caution">
    <text evidence="2">The sequence shown here is derived from an EMBL/GenBank/DDBJ whole genome shotgun (WGS) entry which is preliminary data.</text>
</comment>
<evidence type="ECO:0000313" key="3">
    <source>
        <dbReference type="Proteomes" id="UP000599437"/>
    </source>
</evidence>
<reference evidence="3" key="1">
    <citation type="journal article" date="2019" name="Int. J. Syst. Evol. Microbiol.">
        <title>The Global Catalogue of Microorganisms (GCM) 10K type strain sequencing project: providing services to taxonomists for standard genome sequencing and annotation.</title>
        <authorList>
            <consortium name="The Broad Institute Genomics Platform"/>
            <consortium name="The Broad Institute Genome Sequencing Center for Infectious Disease"/>
            <person name="Wu L."/>
            <person name="Ma J."/>
        </authorList>
    </citation>
    <scope>NUCLEOTIDE SEQUENCE [LARGE SCALE GENOMIC DNA]</scope>
    <source>
        <strain evidence="3">JCM 4737</strain>
    </source>
</reference>
<name>A0ABQ3DGJ3_9ACTN</name>
<sequence length="292" mass="31685">MTPALALFALVGCTAQGPQRDAEERPEASRSKESAASERDYTSRLPIAAYSYTNAEYASIEAAENVLANTCMARYSLTYKPPKPPTAPPGADRRYGLSEESSAARYGYHLDSSAAPPQRIQLSKDERTVLFGKQAGDGKSGPLEYRGTKIPDVGCIGQAKNNLGKDYSYPEGAETASRISALSYQKSMLVPEVQTVFKKWSACMKKSGYDYGSPRDPFSVENFSEGPLTAQEKDTAKADVACKRSTGLLDVWFTAESGIQKTMIAEDAAALRKLRDLHQKKVAAARKILAEG</sequence>
<protein>
    <recommendedName>
        <fullName evidence="4">Lipoprotein</fullName>
    </recommendedName>
</protein>
<proteinExistence type="predicted"/>
<dbReference type="Proteomes" id="UP000599437">
    <property type="component" value="Unassembled WGS sequence"/>
</dbReference>
<evidence type="ECO:0000313" key="2">
    <source>
        <dbReference type="EMBL" id="GHA93232.1"/>
    </source>
</evidence>
<feature type="compositionally biased region" description="Basic and acidic residues" evidence="1">
    <location>
        <begin position="20"/>
        <end position="40"/>
    </location>
</feature>
<accession>A0ABQ3DGJ3</accession>
<organism evidence="2 3">
    <name type="scientific">Streptomyces chryseus</name>
    <dbReference type="NCBI Taxonomy" id="68186"/>
    <lineage>
        <taxon>Bacteria</taxon>
        <taxon>Bacillati</taxon>
        <taxon>Actinomycetota</taxon>
        <taxon>Actinomycetes</taxon>
        <taxon>Kitasatosporales</taxon>
        <taxon>Streptomycetaceae</taxon>
        <taxon>Streptomyces</taxon>
    </lineage>
</organism>
<keyword evidence="3" id="KW-1185">Reference proteome</keyword>